<dbReference type="Proteomes" id="UP001551675">
    <property type="component" value="Unassembled WGS sequence"/>
</dbReference>
<dbReference type="InterPro" id="IPR051457">
    <property type="entry name" value="2-oxoacid:Fd_oxidoreductase"/>
</dbReference>
<evidence type="ECO:0000313" key="4">
    <source>
        <dbReference type="Proteomes" id="UP001551675"/>
    </source>
</evidence>
<dbReference type="InterPro" id="IPR029061">
    <property type="entry name" value="THDP-binding"/>
</dbReference>
<protein>
    <submittedName>
        <fullName evidence="3">2-oxoacid:ferredoxin oxidoreductase subunit beta</fullName>
    </submittedName>
</protein>
<evidence type="ECO:0000313" key="3">
    <source>
        <dbReference type="EMBL" id="MEV0971423.1"/>
    </source>
</evidence>
<comment type="caution">
    <text evidence="3">The sequence shown here is derived from an EMBL/GenBank/DDBJ whole genome shotgun (WGS) entry which is preliminary data.</text>
</comment>
<evidence type="ECO:0000259" key="2">
    <source>
        <dbReference type="Pfam" id="PF02775"/>
    </source>
</evidence>
<dbReference type="PANTHER" id="PTHR48084">
    <property type="entry name" value="2-OXOGLUTARATE OXIDOREDUCTASE SUBUNIT KORB-RELATED"/>
    <property type="match status" value="1"/>
</dbReference>
<proteinExistence type="predicted"/>
<gene>
    <name evidence="3" type="ORF">AB0I59_22610</name>
</gene>
<feature type="domain" description="Thiamine pyrophosphate enzyme TPP-binding" evidence="2">
    <location>
        <begin position="66"/>
        <end position="213"/>
    </location>
</feature>
<dbReference type="RefSeq" id="WP_061253784.1">
    <property type="nucleotide sequence ID" value="NZ_JBFALK010000012.1"/>
</dbReference>
<keyword evidence="4" id="KW-1185">Reference proteome</keyword>
<reference evidence="3 4" key="1">
    <citation type="submission" date="2024-06" db="EMBL/GenBank/DDBJ databases">
        <title>The Natural Products Discovery Center: Release of the First 8490 Sequenced Strains for Exploring Actinobacteria Biosynthetic Diversity.</title>
        <authorList>
            <person name="Kalkreuter E."/>
            <person name="Kautsar S.A."/>
            <person name="Yang D."/>
            <person name="Bader C.D."/>
            <person name="Teijaro C.N."/>
            <person name="Fluegel L."/>
            <person name="Davis C.M."/>
            <person name="Simpson J.R."/>
            <person name="Lauterbach L."/>
            <person name="Steele A.D."/>
            <person name="Gui C."/>
            <person name="Meng S."/>
            <person name="Li G."/>
            <person name="Viehrig K."/>
            <person name="Ye F."/>
            <person name="Su P."/>
            <person name="Kiefer A.F."/>
            <person name="Nichols A."/>
            <person name="Cepeda A.J."/>
            <person name="Yan W."/>
            <person name="Fan B."/>
            <person name="Jiang Y."/>
            <person name="Adhikari A."/>
            <person name="Zheng C.-J."/>
            <person name="Schuster L."/>
            <person name="Cowan T.M."/>
            <person name="Smanski M.J."/>
            <person name="Chevrette M.G."/>
            <person name="De Carvalho L.P.S."/>
            <person name="Shen B."/>
        </authorList>
    </citation>
    <scope>NUCLEOTIDE SEQUENCE [LARGE SCALE GENOMIC DNA]</scope>
    <source>
        <strain evidence="3 4">NPDC050100</strain>
    </source>
</reference>
<dbReference type="EMBL" id="JBFALK010000012">
    <property type="protein sequence ID" value="MEV0971423.1"/>
    <property type="molecule type" value="Genomic_DNA"/>
</dbReference>
<keyword evidence="1" id="KW-0560">Oxidoreductase</keyword>
<organism evidence="3 4">
    <name type="scientific">Microtetraspora glauca</name>
    <dbReference type="NCBI Taxonomy" id="1996"/>
    <lineage>
        <taxon>Bacteria</taxon>
        <taxon>Bacillati</taxon>
        <taxon>Actinomycetota</taxon>
        <taxon>Actinomycetes</taxon>
        <taxon>Streptosporangiales</taxon>
        <taxon>Streptosporangiaceae</taxon>
        <taxon>Microtetraspora</taxon>
    </lineage>
</organism>
<name>A0ABV3GII3_MICGL</name>
<dbReference type="CDD" id="cd03375">
    <property type="entry name" value="TPP_OGFOR"/>
    <property type="match status" value="1"/>
</dbReference>
<dbReference type="SUPFAM" id="SSF52518">
    <property type="entry name" value="Thiamin diphosphate-binding fold (THDP-binding)"/>
    <property type="match status" value="1"/>
</dbReference>
<dbReference type="PANTHER" id="PTHR48084:SF4">
    <property type="entry name" value="2-OXOGLUTARATE OXIDOREDUCTASE SUBUNIT KORB"/>
    <property type="match status" value="1"/>
</dbReference>
<evidence type="ECO:0000256" key="1">
    <source>
        <dbReference type="ARBA" id="ARBA00023002"/>
    </source>
</evidence>
<dbReference type="Gene3D" id="3.40.50.970">
    <property type="match status" value="1"/>
</dbReference>
<accession>A0ABV3GII3</accession>
<dbReference type="InterPro" id="IPR011766">
    <property type="entry name" value="TPP_enzyme_TPP-bd"/>
</dbReference>
<sequence>MTESLNGKGLALVPKTEGKQTLKDFKSDQEVRWCPGCGDYAILAAVQSFLPELGLRRENIVFVSGIGCSSRFPYYMNTYGFHSIHGRAPAIATGLATSRPDLSVWVITGDGDALSIGGNHLIHALRRNVNLNILLFNNRIYGLTKGQYSPTSEVGKITKSTPMGSLDKPFNPISLAVGAEAGFVARTIDSDRKHLQSVLREAAAHRGTSLVEIYQNCNIFNDGAFEALKEPDTRDEITIRLEHGQPIVFGTGENEKAVRLSPTGGVEVVRRSEVADSEILVHDAHRDDPSLAFALSRLDEPAFQHVPIGIFRSVDRPAYDTLMSEQLEQATADKGKGQLADLLLGGDTWRIN</sequence>
<dbReference type="Pfam" id="PF02775">
    <property type="entry name" value="TPP_enzyme_C"/>
    <property type="match status" value="1"/>
</dbReference>